<reference evidence="4 5" key="1">
    <citation type="submission" date="2018-06" db="EMBL/GenBank/DDBJ databases">
        <title>Lujinxingia sediminis gen. nov. sp. nov., a new facultative anaerobic member of the class Deltaproteobacteria, and proposal of Lujinxingaceae fam. nov.</title>
        <authorList>
            <person name="Guo L.-Y."/>
            <person name="Li C.-M."/>
            <person name="Wang S."/>
            <person name="Du Z.-J."/>
        </authorList>
    </citation>
    <scope>NUCLEOTIDE SEQUENCE [LARGE SCALE GENOMIC DNA]</scope>
    <source>
        <strain evidence="4 5">FA350</strain>
    </source>
</reference>
<keyword evidence="5" id="KW-1185">Reference proteome</keyword>
<dbReference type="Gene3D" id="1.10.45.10">
    <property type="entry name" value="Vanillyl-alcohol Oxidase, Chain A, domain 4"/>
    <property type="match status" value="1"/>
</dbReference>
<dbReference type="SUPFAM" id="SSF56176">
    <property type="entry name" value="FAD-binding/transporter-associated domain-like"/>
    <property type="match status" value="1"/>
</dbReference>
<gene>
    <name evidence="4" type="ORF">DN745_17200</name>
</gene>
<evidence type="ECO:0000256" key="1">
    <source>
        <dbReference type="ARBA" id="ARBA00008000"/>
    </source>
</evidence>
<dbReference type="Gene3D" id="3.30.465.10">
    <property type="match status" value="1"/>
</dbReference>
<dbReference type="GO" id="GO:0071949">
    <property type="term" value="F:FAD binding"/>
    <property type="evidence" value="ECO:0007669"/>
    <property type="project" value="InterPro"/>
</dbReference>
<dbReference type="Pfam" id="PF01565">
    <property type="entry name" value="FAD_binding_4"/>
    <property type="match status" value="1"/>
</dbReference>
<dbReference type="InterPro" id="IPR006094">
    <property type="entry name" value="Oxid_FAD_bind_N"/>
</dbReference>
<keyword evidence="2" id="KW-0285">Flavoprotein</keyword>
<dbReference type="InterPro" id="IPR016171">
    <property type="entry name" value="Vanillyl_alc_oxidase_C-sub2"/>
</dbReference>
<sequence length="577" mass="62967">MTSMVMKTTPHRKETLDTTQESAKSDTISRAMRSDLARIVGPQHVLHSAPDRLAYHVDCWPRGIIRTRGGDINHHLPAAIVQPANADEIVELVRWARRTSTALVPFGAGSGVCGGAVPGNNQVVVDVKRMNRILETREDDLTVRVEAGAIGMPFEEELQRRGYTLGHFPSSIYCSSVGGWVAARGAGQFSTRYGKIEDMIASLRVVTGAGEIIDTAPNPLIAPAERRVPPVGPDLTQLFVGSEGTLGVLSEATFYMAKKPTHLHYRGFRFRSLEAALAAIRDMMQAGLKPTVARLYDAFDTLIHKSGDPLHDQDGPLNDSQGHLRSLIANAVPASLSDTLSDSLRRSASRLSNSNASEMLNRRVKQATNAVVGRVLGSPLVLNSAVDILPGNCLFIVGFEGHSPRIADEANFAYDLLKRSGIDLGEQPGLHWLNNRYNVSYKQSPMYDTGAFLDTMEVSTSWSNLHNLHRAVREALSPHVFVMAHFSHAYEHGSSIYFTFTGFGSDMEDTLKRYDRTWEAGLSAVAKAGGSVAHHHGVGQSKAGWTHYDHQGGRPAFDALKRAFDPDAIMNPGKVYA</sequence>
<dbReference type="InterPro" id="IPR016167">
    <property type="entry name" value="FAD-bd_PCMH_sub1"/>
</dbReference>
<name>A0A2Z4FQS7_9DELT</name>
<accession>A0A2Z4FQS7</accession>
<dbReference type="KEGG" id="bsed:DN745_17200"/>
<evidence type="ECO:0000256" key="2">
    <source>
        <dbReference type="ARBA" id="ARBA00022630"/>
    </source>
</evidence>
<organism evidence="4 5">
    <name type="scientific">Bradymonas sediminis</name>
    <dbReference type="NCBI Taxonomy" id="1548548"/>
    <lineage>
        <taxon>Bacteria</taxon>
        <taxon>Deltaproteobacteria</taxon>
        <taxon>Bradymonadales</taxon>
        <taxon>Bradymonadaceae</taxon>
        <taxon>Bradymonas</taxon>
    </lineage>
</organism>
<dbReference type="EMBL" id="CP030032">
    <property type="protein sequence ID" value="AWV90968.1"/>
    <property type="molecule type" value="Genomic_DNA"/>
</dbReference>
<dbReference type="PANTHER" id="PTHR46568">
    <property type="entry name" value="ALKYLDIHYDROXYACETONEPHOSPHATE SYNTHASE, PEROXISOMAL"/>
    <property type="match status" value="1"/>
</dbReference>
<proteinExistence type="inferred from homology"/>
<dbReference type="InterPro" id="IPR004113">
    <property type="entry name" value="FAD-bd_oxidored_4_C"/>
</dbReference>
<dbReference type="PROSITE" id="PS51387">
    <property type="entry name" value="FAD_PCMH"/>
    <property type="match status" value="1"/>
</dbReference>
<evidence type="ECO:0000313" key="4">
    <source>
        <dbReference type="EMBL" id="AWV90968.1"/>
    </source>
</evidence>
<dbReference type="Gene3D" id="3.30.43.10">
    <property type="entry name" value="Uridine Diphospho-n-acetylenolpyruvylglucosamine Reductase, domain 2"/>
    <property type="match status" value="1"/>
</dbReference>
<evidence type="ECO:0000313" key="5">
    <source>
        <dbReference type="Proteomes" id="UP000249799"/>
    </source>
</evidence>
<protein>
    <submittedName>
        <fullName evidence="4">FAD-binding oxidoreductase</fullName>
    </submittedName>
</protein>
<dbReference type="PANTHER" id="PTHR46568:SF1">
    <property type="entry name" value="ALKYLDIHYDROXYACETONEPHOSPHATE SYNTHASE, PEROXISOMAL"/>
    <property type="match status" value="1"/>
</dbReference>
<dbReference type="InterPro" id="IPR016169">
    <property type="entry name" value="FAD-bd_PCMH_sub2"/>
</dbReference>
<dbReference type="InterPro" id="IPR025650">
    <property type="entry name" value="Alkyl-DHAP_Synthase"/>
</dbReference>
<dbReference type="InterPro" id="IPR016164">
    <property type="entry name" value="FAD-linked_Oxase-like_C"/>
</dbReference>
<dbReference type="InterPro" id="IPR016166">
    <property type="entry name" value="FAD-bd_PCMH"/>
</dbReference>
<evidence type="ECO:0000256" key="3">
    <source>
        <dbReference type="ARBA" id="ARBA00022827"/>
    </source>
</evidence>
<dbReference type="OrthoDB" id="9811557at2"/>
<dbReference type="SUPFAM" id="SSF55103">
    <property type="entry name" value="FAD-linked oxidases, C-terminal domain"/>
    <property type="match status" value="1"/>
</dbReference>
<dbReference type="GO" id="GO:0008610">
    <property type="term" value="P:lipid biosynthetic process"/>
    <property type="evidence" value="ECO:0007669"/>
    <property type="project" value="InterPro"/>
</dbReference>
<comment type="similarity">
    <text evidence="1">Belongs to the FAD-binding oxidoreductase/transferase type 4 family.</text>
</comment>
<dbReference type="Gene3D" id="3.30.70.3450">
    <property type="match status" value="1"/>
</dbReference>
<dbReference type="Gene3D" id="3.30.300.330">
    <property type="match status" value="1"/>
</dbReference>
<dbReference type="GO" id="GO:0008609">
    <property type="term" value="F:alkylglycerone-phosphate synthase activity"/>
    <property type="evidence" value="ECO:0007669"/>
    <property type="project" value="InterPro"/>
</dbReference>
<keyword evidence="3" id="KW-0274">FAD</keyword>
<dbReference type="Pfam" id="PF02913">
    <property type="entry name" value="FAD-oxidase_C"/>
    <property type="match status" value="1"/>
</dbReference>
<dbReference type="InterPro" id="IPR036318">
    <property type="entry name" value="FAD-bd_PCMH-like_sf"/>
</dbReference>
<dbReference type="AlphaFoldDB" id="A0A2Z4FQS7"/>
<dbReference type="Proteomes" id="UP000249799">
    <property type="component" value="Chromosome"/>
</dbReference>